<evidence type="ECO:0000259" key="1">
    <source>
        <dbReference type="Pfam" id="PF12697"/>
    </source>
</evidence>
<reference evidence="3" key="1">
    <citation type="submission" date="2016-10" db="EMBL/GenBank/DDBJ databases">
        <authorList>
            <person name="Varghese N."/>
            <person name="Submissions S."/>
        </authorList>
    </citation>
    <scope>NUCLEOTIDE SEQUENCE [LARGE SCALE GENOMIC DNA]</scope>
    <source>
        <strain evidence="3">DSM 19083</strain>
    </source>
</reference>
<dbReference type="InterPro" id="IPR050228">
    <property type="entry name" value="Carboxylesterase_BioH"/>
</dbReference>
<dbReference type="EMBL" id="FONZ01000006">
    <property type="protein sequence ID" value="SFF35295.1"/>
    <property type="molecule type" value="Genomic_DNA"/>
</dbReference>
<dbReference type="STRING" id="285351.SAMN04488035_2616"/>
<proteinExistence type="predicted"/>
<dbReference type="PANTHER" id="PTHR43194:SF2">
    <property type="entry name" value="PEROXISOMAL MEMBRANE PROTEIN LPX1"/>
    <property type="match status" value="1"/>
</dbReference>
<gene>
    <name evidence="2" type="ORF">SAMN04488035_2616</name>
</gene>
<dbReference type="Gene3D" id="3.40.50.1820">
    <property type="entry name" value="alpha/beta hydrolase"/>
    <property type="match status" value="1"/>
</dbReference>
<keyword evidence="3" id="KW-1185">Reference proteome</keyword>
<dbReference type="PANTHER" id="PTHR43194">
    <property type="entry name" value="HYDROLASE ALPHA/BETA FOLD FAMILY"/>
    <property type="match status" value="1"/>
</dbReference>
<dbReference type="GO" id="GO:0003824">
    <property type="term" value="F:catalytic activity"/>
    <property type="evidence" value="ECO:0007669"/>
    <property type="project" value="UniProtKB-ARBA"/>
</dbReference>
<dbReference type="InterPro" id="IPR000073">
    <property type="entry name" value="AB_hydrolase_1"/>
</dbReference>
<sequence>MPKARHVGMSSGAREADVSVSAGVSRVRDVTTDLTIHEYGDPSAPTILLVHGVTEAGTSWPDLVARWQDRWHLLALDLRGHGSSPRFTPDEISRSPEVLVADVLAVLEAQPEPVIVVGHSLGGFLTLRAALARPELVRAVVLEDPAKPAGSVPDPAFVAMNEGFLDAMADTDAEIARMRRETPWSMEEIEAWAACKGDVDRAYIHDGLFLGDHDWEEQFRSLAVPGLLVLPPEAPMAPDLTQVDNPQLRTVVIPGTGHCVRRDQPEAFHAAVDAFLDGVR</sequence>
<evidence type="ECO:0000313" key="3">
    <source>
        <dbReference type="Proteomes" id="UP000198520"/>
    </source>
</evidence>
<dbReference type="Pfam" id="PF12697">
    <property type="entry name" value="Abhydrolase_6"/>
    <property type="match status" value="1"/>
</dbReference>
<feature type="domain" description="AB hydrolase-1" evidence="1">
    <location>
        <begin position="47"/>
        <end position="270"/>
    </location>
</feature>
<accession>A0A1I2HYR0</accession>
<dbReference type="PRINTS" id="PR00111">
    <property type="entry name" value="ABHYDROLASE"/>
</dbReference>
<dbReference type="InterPro" id="IPR029058">
    <property type="entry name" value="AB_hydrolase_fold"/>
</dbReference>
<dbReference type="Proteomes" id="UP000198520">
    <property type="component" value="Unassembled WGS sequence"/>
</dbReference>
<protein>
    <submittedName>
        <fullName evidence="2">Pimeloyl-ACP methyl ester carboxylesterase</fullName>
    </submittedName>
</protein>
<evidence type="ECO:0000313" key="2">
    <source>
        <dbReference type="EMBL" id="SFF35295.1"/>
    </source>
</evidence>
<name>A0A1I2HYR0_9MICO</name>
<dbReference type="AlphaFoldDB" id="A0A1I2HYR0"/>
<dbReference type="SUPFAM" id="SSF53474">
    <property type="entry name" value="alpha/beta-Hydrolases"/>
    <property type="match status" value="1"/>
</dbReference>
<organism evidence="2 3">
    <name type="scientific">Flavimobilis marinus</name>
    <dbReference type="NCBI Taxonomy" id="285351"/>
    <lineage>
        <taxon>Bacteria</taxon>
        <taxon>Bacillati</taxon>
        <taxon>Actinomycetota</taxon>
        <taxon>Actinomycetes</taxon>
        <taxon>Micrococcales</taxon>
        <taxon>Jonesiaceae</taxon>
        <taxon>Flavimobilis</taxon>
    </lineage>
</organism>